<dbReference type="EMBL" id="BK032497">
    <property type="protein sequence ID" value="DAF42879.1"/>
    <property type="molecule type" value="Genomic_DNA"/>
</dbReference>
<accession>A0A8S5RWE4</accession>
<organism evidence="1">
    <name type="scientific">Siphoviridae sp. ctHip2</name>
    <dbReference type="NCBI Taxonomy" id="2827830"/>
    <lineage>
        <taxon>Viruses</taxon>
        <taxon>Duplodnaviria</taxon>
        <taxon>Heunggongvirae</taxon>
        <taxon>Uroviricota</taxon>
        <taxon>Caudoviricetes</taxon>
    </lineage>
</organism>
<evidence type="ECO:0000313" key="1">
    <source>
        <dbReference type="EMBL" id="DAF42879.1"/>
    </source>
</evidence>
<name>A0A8S5RWE4_9CAUD</name>
<proteinExistence type="predicted"/>
<sequence>MKAQFYYDKSTDSYLFLPYKDDFNFDDGEEVLICEVEMR</sequence>
<protein>
    <submittedName>
        <fullName evidence="1">Uncharacterized protein</fullName>
    </submittedName>
</protein>
<reference evidence="1" key="1">
    <citation type="journal article" date="2021" name="Proc. Natl. Acad. Sci. U.S.A.">
        <title>A Catalog of Tens of Thousands of Viruses from Human Metagenomes Reveals Hidden Associations with Chronic Diseases.</title>
        <authorList>
            <person name="Tisza M.J."/>
            <person name="Buck C.B."/>
        </authorList>
    </citation>
    <scope>NUCLEOTIDE SEQUENCE</scope>
    <source>
        <strain evidence="1">CtHip2</strain>
    </source>
</reference>